<feature type="region of interest" description="Disordered" evidence="1">
    <location>
        <begin position="1"/>
        <end position="29"/>
    </location>
</feature>
<keyword evidence="3" id="KW-1185">Reference proteome</keyword>
<feature type="compositionally biased region" description="Polar residues" evidence="1">
    <location>
        <begin position="7"/>
        <end position="29"/>
    </location>
</feature>
<dbReference type="PANTHER" id="PTHR33067:SF9">
    <property type="entry name" value="RNA-DIRECTED DNA POLYMERASE"/>
    <property type="match status" value="1"/>
</dbReference>
<reference evidence="2" key="1">
    <citation type="journal article" date="2022" name="Int. J. Mol. Sci.">
        <title>Draft Genome of Tanacetum Coccineum: Genomic Comparison of Closely Related Tanacetum-Family Plants.</title>
        <authorList>
            <person name="Yamashiro T."/>
            <person name="Shiraishi A."/>
            <person name="Nakayama K."/>
            <person name="Satake H."/>
        </authorList>
    </citation>
    <scope>NUCLEOTIDE SEQUENCE</scope>
</reference>
<gene>
    <name evidence="2" type="ORF">Tco_0842489</name>
</gene>
<organism evidence="2 3">
    <name type="scientific">Tanacetum coccineum</name>
    <dbReference type="NCBI Taxonomy" id="301880"/>
    <lineage>
        <taxon>Eukaryota</taxon>
        <taxon>Viridiplantae</taxon>
        <taxon>Streptophyta</taxon>
        <taxon>Embryophyta</taxon>
        <taxon>Tracheophyta</taxon>
        <taxon>Spermatophyta</taxon>
        <taxon>Magnoliopsida</taxon>
        <taxon>eudicotyledons</taxon>
        <taxon>Gunneridae</taxon>
        <taxon>Pentapetalae</taxon>
        <taxon>asterids</taxon>
        <taxon>campanulids</taxon>
        <taxon>Asterales</taxon>
        <taxon>Asteraceae</taxon>
        <taxon>Asteroideae</taxon>
        <taxon>Anthemideae</taxon>
        <taxon>Anthemidinae</taxon>
        <taxon>Tanacetum</taxon>
    </lineage>
</organism>
<evidence type="ECO:0000256" key="1">
    <source>
        <dbReference type="SAM" id="MobiDB-lite"/>
    </source>
</evidence>
<sequence length="187" mass="20721">MVKNLKLNPNSTLSARSYPTRDPQSSSNSFKSVNAIQTCFKSTTNIQKDQIQFNTLTVNEIETSKPKEPDESLEDEFADLHLNLPILEVLAHVPIYDALIDKYIVSLELGKNGSEFIQSIAPEKMKDLGLFILPCRLGDSKAFDTLADLGSCVNLIPLNLFKNLKIGLLAEAEDVLELAVKLSRLSL</sequence>
<evidence type="ECO:0000313" key="3">
    <source>
        <dbReference type="Proteomes" id="UP001151760"/>
    </source>
</evidence>
<name>A0ABQ5B1L6_9ASTR</name>
<protein>
    <submittedName>
        <fullName evidence="2">Uncharacterized protein</fullName>
    </submittedName>
</protein>
<comment type="caution">
    <text evidence="2">The sequence shown here is derived from an EMBL/GenBank/DDBJ whole genome shotgun (WGS) entry which is preliminary data.</text>
</comment>
<dbReference type="EMBL" id="BQNB010012797">
    <property type="protein sequence ID" value="GJT08027.1"/>
    <property type="molecule type" value="Genomic_DNA"/>
</dbReference>
<dbReference type="Proteomes" id="UP001151760">
    <property type="component" value="Unassembled WGS sequence"/>
</dbReference>
<evidence type="ECO:0000313" key="2">
    <source>
        <dbReference type="EMBL" id="GJT08027.1"/>
    </source>
</evidence>
<proteinExistence type="predicted"/>
<reference evidence="2" key="2">
    <citation type="submission" date="2022-01" db="EMBL/GenBank/DDBJ databases">
        <authorList>
            <person name="Yamashiro T."/>
            <person name="Shiraishi A."/>
            <person name="Satake H."/>
            <person name="Nakayama K."/>
        </authorList>
    </citation>
    <scope>NUCLEOTIDE SEQUENCE</scope>
</reference>
<dbReference type="PANTHER" id="PTHR33067">
    <property type="entry name" value="RNA-DIRECTED DNA POLYMERASE-RELATED"/>
    <property type="match status" value="1"/>
</dbReference>
<accession>A0ABQ5B1L6</accession>